<feature type="transmembrane region" description="Helical" evidence="5">
    <location>
        <begin position="182"/>
        <end position="206"/>
    </location>
</feature>
<dbReference type="GO" id="GO:0005886">
    <property type="term" value="C:plasma membrane"/>
    <property type="evidence" value="ECO:0007669"/>
    <property type="project" value="TreeGrafter"/>
</dbReference>
<keyword evidence="3 5" id="KW-1133">Transmembrane helix</keyword>
<evidence type="ECO:0000256" key="4">
    <source>
        <dbReference type="ARBA" id="ARBA00023136"/>
    </source>
</evidence>
<feature type="transmembrane region" description="Helical" evidence="5">
    <location>
        <begin position="131"/>
        <end position="149"/>
    </location>
</feature>
<keyword evidence="2 5" id="KW-0812">Transmembrane</keyword>
<comment type="subcellular location">
    <subcellularLocation>
        <location evidence="1">Endomembrane system</location>
        <topology evidence="1">Multi-pass membrane protein</topology>
    </subcellularLocation>
</comment>
<feature type="domain" description="CWH43-like N-terminal" evidence="6">
    <location>
        <begin position="5"/>
        <end position="138"/>
    </location>
</feature>
<evidence type="ECO:0000313" key="8">
    <source>
        <dbReference type="Proteomes" id="UP001152592"/>
    </source>
</evidence>
<reference evidence="7" key="1">
    <citation type="submission" date="2021-07" db="EMBL/GenBank/DDBJ databases">
        <authorList>
            <person name="Branca A.L. A."/>
        </authorList>
    </citation>
    <scope>NUCLEOTIDE SEQUENCE</scope>
</reference>
<feature type="transmembrane region" description="Helical" evidence="5">
    <location>
        <begin position="156"/>
        <end position="176"/>
    </location>
</feature>
<name>A0A9W4IB85_9EURO</name>
<evidence type="ECO:0000256" key="1">
    <source>
        <dbReference type="ARBA" id="ARBA00004127"/>
    </source>
</evidence>
<sequence>MWIISFWVFPLIAGCVWIATLVAMLGAWAADGKPHYTTMSHGQTIPYISHIGAEGVKPLFIAGSAVTVVFMDLSLLAERWLRHSGQLLKNKGRFDKACAIGSIVFSITGALGLILLSIFDAKRHQHQHYGFLVMFMLVYSTPGPTAAFTDSKSTSVSYVICAVLVCLEYIYIGRYYAPQARILLVSFGIKALFVVGEIGVAIGFGVCMGAKTKNRKNVAAVLEWVAALIFAFFVFSFVVDLLPSVRTKKRVPQGEKYTRPTDGPVPVDF</sequence>
<evidence type="ECO:0000259" key="6">
    <source>
        <dbReference type="Pfam" id="PF10277"/>
    </source>
</evidence>
<feature type="domain" description="CWH43-like N-terminal" evidence="6">
    <location>
        <begin position="156"/>
        <end position="242"/>
    </location>
</feature>
<feature type="transmembrane region" description="Helical" evidence="5">
    <location>
        <begin position="7"/>
        <end position="30"/>
    </location>
</feature>
<dbReference type="PANTHER" id="PTHR21324">
    <property type="entry name" value="FASTING-INDUCIBLE INTEGRAL MEMBRANE PROTEIN TM6P1-RELATED"/>
    <property type="match status" value="1"/>
</dbReference>
<evidence type="ECO:0000256" key="2">
    <source>
        <dbReference type="ARBA" id="ARBA00022692"/>
    </source>
</evidence>
<evidence type="ECO:0000313" key="7">
    <source>
        <dbReference type="EMBL" id="CAG8252972.1"/>
    </source>
</evidence>
<accession>A0A9W4IB85</accession>
<organism evidence="7 8">
    <name type="scientific">Penicillium salamii</name>
    <dbReference type="NCBI Taxonomy" id="1612424"/>
    <lineage>
        <taxon>Eukaryota</taxon>
        <taxon>Fungi</taxon>
        <taxon>Dikarya</taxon>
        <taxon>Ascomycota</taxon>
        <taxon>Pezizomycotina</taxon>
        <taxon>Eurotiomycetes</taxon>
        <taxon>Eurotiomycetidae</taxon>
        <taxon>Eurotiales</taxon>
        <taxon>Aspergillaceae</taxon>
        <taxon>Penicillium</taxon>
    </lineage>
</organism>
<dbReference type="Pfam" id="PF10277">
    <property type="entry name" value="Frag1"/>
    <property type="match status" value="2"/>
</dbReference>
<dbReference type="InterPro" id="IPR019402">
    <property type="entry name" value="CWH43_N"/>
</dbReference>
<dbReference type="AlphaFoldDB" id="A0A9W4IB85"/>
<feature type="transmembrane region" description="Helical" evidence="5">
    <location>
        <begin position="59"/>
        <end position="77"/>
    </location>
</feature>
<keyword evidence="4 5" id="KW-0472">Membrane</keyword>
<gene>
    <name evidence="7" type="ORF">PSALAMII_LOCUS762</name>
</gene>
<dbReference type="GO" id="GO:0012505">
    <property type="term" value="C:endomembrane system"/>
    <property type="evidence" value="ECO:0007669"/>
    <property type="project" value="UniProtKB-SubCell"/>
</dbReference>
<evidence type="ECO:0000256" key="5">
    <source>
        <dbReference type="SAM" id="Phobius"/>
    </source>
</evidence>
<dbReference type="PANTHER" id="PTHR21324:SF2">
    <property type="entry name" value="EG:22E5.9 PROTEIN"/>
    <property type="match status" value="1"/>
</dbReference>
<protein>
    <recommendedName>
        <fullName evidence="6">CWH43-like N-terminal domain-containing protein</fullName>
    </recommendedName>
</protein>
<dbReference type="Proteomes" id="UP001152592">
    <property type="component" value="Unassembled WGS sequence"/>
</dbReference>
<dbReference type="OrthoDB" id="10032492at2759"/>
<proteinExistence type="predicted"/>
<dbReference type="InterPro" id="IPR050911">
    <property type="entry name" value="DRAM/TMEM150_Autophagy_Mod"/>
</dbReference>
<feature type="transmembrane region" description="Helical" evidence="5">
    <location>
        <begin position="97"/>
        <end position="119"/>
    </location>
</feature>
<comment type="caution">
    <text evidence="7">The sequence shown here is derived from an EMBL/GenBank/DDBJ whole genome shotgun (WGS) entry which is preliminary data.</text>
</comment>
<dbReference type="EMBL" id="CAJVPD010000033">
    <property type="protein sequence ID" value="CAG8252972.1"/>
    <property type="molecule type" value="Genomic_DNA"/>
</dbReference>
<feature type="transmembrane region" description="Helical" evidence="5">
    <location>
        <begin position="218"/>
        <end position="239"/>
    </location>
</feature>
<evidence type="ECO:0000256" key="3">
    <source>
        <dbReference type="ARBA" id="ARBA00022989"/>
    </source>
</evidence>